<evidence type="ECO:0000256" key="2">
    <source>
        <dbReference type="ARBA" id="ARBA00022827"/>
    </source>
</evidence>
<dbReference type="NCBIfam" id="NF006091">
    <property type="entry name" value="PRK08243.1"/>
    <property type="match status" value="1"/>
</dbReference>
<keyword evidence="2" id="KW-0274">FAD</keyword>
<evidence type="ECO:0000259" key="3">
    <source>
        <dbReference type="Pfam" id="PF01494"/>
    </source>
</evidence>
<gene>
    <name evidence="4" type="primary">pobA</name>
    <name evidence="4" type="ORF">ACFOD3_27305</name>
</gene>
<keyword evidence="5" id="KW-1185">Reference proteome</keyword>
<dbReference type="InterPro" id="IPR002938">
    <property type="entry name" value="FAD-bd"/>
</dbReference>
<keyword evidence="1" id="KW-0285">Flavoprotein</keyword>
<dbReference type="GO" id="GO:0018659">
    <property type="term" value="F:4-hydroxybenzoate 3-monooxygenase activity"/>
    <property type="evidence" value="ECO:0007669"/>
    <property type="project" value="UniProtKB-EC"/>
</dbReference>
<evidence type="ECO:0000256" key="1">
    <source>
        <dbReference type="ARBA" id="ARBA00022630"/>
    </source>
</evidence>
<name>A0ABV7C3S0_9PROT</name>
<proteinExistence type="predicted"/>
<dbReference type="RefSeq" id="WP_216840080.1">
    <property type="nucleotide sequence ID" value="NZ_JAFNJS010000013.1"/>
</dbReference>
<dbReference type="NCBIfam" id="TIGR02360">
    <property type="entry name" value="pbenz_hydroxyl"/>
    <property type="match status" value="1"/>
</dbReference>
<keyword evidence="4" id="KW-0560">Oxidoreductase</keyword>
<protein>
    <submittedName>
        <fullName evidence="4">4-hydroxybenzoate 3-monooxygenase</fullName>
        <ecNumber evidence="4">1.14.13.2</ecNumber>
    </submittedName>
</protein>
<evidence type="ECO:0000313" key="5">
    <source>
        <dbReference type="Proteomes" id="UP001595420"/>
    </source>
</evidence>
<dbReference type="PANTHER" id="PTHR43004:SF3">
    <property type="entry name" value="P-HYDROXYBENZOATE HYDROXYLASE"/>
    <property type="match status" value="1"/>
</dbReference>
<dbReference type="EC" id="1.14.13.2" evidence="4"/>
<feature type="domain" description="FAD-binding" evidence="3">
    <location>
        <begin position="2"/>
        <end position="343"/>
    </location>
</feature>
<dbReference type="EMBL" id="JBHRSB010000013">
    <property type="protein sequence ID" value="MFC3003631.1"/>
    <property type="molecule type" value="Genomic_DNA"/>
</dbReference>
<evidence type="ECO:0000313" key="4">
    <source>
        <dbReference type="EMBL" id="MFC3003631.1"/>
    </source>
</evidence>
<organism evidence="4 5">
    <name type="scientific">Falsiroseomonas tokyonensis</name>
    <dbReference type="NCBI Taxonomy" id="430521"/>
    <lineage>
        <taxon>Bacteria</taxon>
        <taxon>Pseudomonadati</taxon>
        <taxon>Pseudomonadota</taxon>
        <taxon>Alphaproteobacteria</taxon>
        <taxon>Acetobacterales</taxon>
        <taxon>Roseomonadaceae</taxon>
        <taxon>Falsiroseomonas</taxon>
    </lineage>
</organism>
<dbReference type="InterPro" id="IPR050641">
    <property type="entry name" value="RIFMO-like"/>
</dbReference>
<comment type="caution">
    <text evidence="4">The sequence shown here is derived from an EMBL/GenBank/DDBJ whole genome shotgun (WGS) entry which is preliminary data.</text>
</comment>
<dbReference type="PANTHER" id="PTHR43004">
    <property type="entry name" value="TRK SYSTEM POTASSIUM UPTAKE PROTEIN"/>
    <property type="match status" value="1"/>
</dbReference>
<reference evidence="5" key="1">
    <citation type="journal article" date="2019" name="Int. J. Syst. Evol. Microbiol.">
        <title>The Global Catalogue of Microorganisms (GCM) 10K type strain sequencing project: providing services to taxonomists for standard genome sequencing and annotation.</title>
        <authorList>
            <consortium name="The Broad Institute Genomics Platform"/>
            <consortium name="The Broad Institute Genome Sequencing Center for Infectious Disease"/>
            <person name="Wu L."/>
            <person name="Ma J."/>
        </authorList>
    </citation>
    <scope>NUCLEOTIDE SEQUENCE [LARGE SCALE GENOMIC DNA]</scope>
    <source>
        <strain evidence="5">CGMCC 1.16855</strain>
    </source>
</reference>
<dbReference type="Proteomes" id="UP001595420">
    <property type="component" value="Unassembled WGS sequence"/>
</dbReference>
<dbReference type="InterPro" id="IPR012733">
    <property type="entry name" value="HB_mOase"/>
</dbReference>
<accession>A0ABV7C3S0</accession>
<dbReference type="Pfam" id="PF01494">
    <property type="entry name" value="FAD_binding_3"/>
    <property type="match status" value="1"/>
</dbReference>
<sequence length="394" mass="43696">MRTQVGIIGAGPAGLLLSHLLHLAGIDSVVLEARSRAYVEERVRAGLLEQGSVDTLTEAGVADRLHRQGLAHHGIELRFDGVGHRIPLTDLTGKVVTIYGQQEVVKDLIAARLAAGTHSGNPAILFEVSDVAVHDVTSENPRISFTHEGVAQVLDCVFIGGCDGFHGICRGAIPEELIRVYDRIYPFAWLGILAHSRPVSEELIYARHQEGFALATMRSETISRLYLQCAPDENLDEWPDSRIWEELHKRLGCGEELQEGPIFQKGVTAMRSYVVEPMRHGRLFLAGDAAHIVPPTGAKGMNLAIADIRVLARGLERFFAKNDAGLLEDYSKICLRRIWKGQRFSWWMTSMLHRFDGADPFEHRVQVAELDYVSTSQAAMTTLAENYVGLPYEI</sequence>